<feature type="transmembrane region" description="Helical" evidence="1">
    <location>
        <begin position="43"/>
        <end position="61"/>
    </location>
</feature>
<name>A0AAV5TDS3_9BILA</name>
<evidence type="ECO:0000256" key="1">
    <source>
        <dbReference type="SAM" id="Phobius"/>
    </source>
</evidence>
<accession>A0AAV5TDS3</accession>
<gene>
    <name evidence="2" type="ORF">PENTCL1PPCAC_14169</name>
</gene>
<dbReference type="AlphaFoldDB" id="A0AAV5TDS3"/>
<evidence type="ECO:0008006" key="4">
    <source>
        <dbReference type="Google" id="ProtNLM"/>
    </source>
</evidence>
<reference evidence="2" key="1">
    <citation type="submission" date="2023-10" db="EMBL/GenBank/DDBJ databases">
        <title>Genome assembly of Pristionchus species.</title>
        <authorList>
            <person name="Yoshida K."/>
            <person name="Sommer R.J."/>
        </authorList>
    </citation>
    <scope>NUCLEOTIDE SEQUENCE</scope>
    <source>
        <strain evidence="2">RS0144</strain>
    </source>
</reference>
<organism evidence="2 3">
    <name type="scientific">Pristionchus entomophagus</name>
    <dbReference type="NCBI Taxonomy" id="358040"/>
    <lineage>
        <taxon>Eukaryota</taxon>
        <taxon>Metazoa</taxon>
        <taxon>Ecdysozoa</taxon>
        <taxon>Nematoda</taxon>
        <taxon>Chromadorea</taxon>
        <taxon>Rhabditida</taxon>
        <taxon>Rhabditina</taxon>
        <taxon>Diplogasteromorpha</taxon>
        <taxon>Diplogasteroidea</taxon>
        <taxon>Neodiplogasteridae</taxon>
        <taxon>Pristionchus</taxon>
    </lineage>
</organism>
<keyword evidence="1" id="KW-0812">Transmembrane</keyword>
<dbReference type="EMBL" id="BTSX01000004">
    <property type="protein sequence ID" value="GMS91994.1"/>
    <property type="molecule type" value="Genomic_DNA"/>
</dbReference>
<proteinExistence type="predicted"/>
<evidence type="ECO:0000313" key="3">
    <source>
        <dbReference type="Proteomes" id="UP001432027"/>
    </source>
</evidence>
<evidence type="ECO:0000313" key="2">
    <source>
        <dbReference type="EMBL" id="GMS91994.1"/>
    </source>
</evidence>
<dbReference type="Proteomes" id="UP001432027">
    <property type="component" value="Unassembled WGS sequence"/>
</dbReference>
<sequence>VASGFVPILATVLMLAQLISGVKKGMRKSSAATRRYQQLAVRSLLLQGALPSLVYIIPSYGNSSLQMAALYMPELGDTFDRIG</sequence>
<keyword evidence="3" id="KW-1185">Reference proteome</keyword>
<keyword evidence="1" id="KW-0472">Membrane</keyword>
<comment type="caution">
    <text evidence="2">The sequence shown here is derived from an EMBL/GenBank/DDBJ whole genome shotgun (WGS) entry which is preliminary data.</text>
</comment>
<protein>
    <recommendedName>
        <fullName evidence="4">G protein-coupled receptor</fullName>
    </recommendedName>
</protein>
<feature type="transmembrane region" description="Helical" evidence="1">
    <location>
        <begin position="6"/>
        <end position="22"/>
    </location>
</feature>
<feature type="non-terminal residue" evidence="2">
    <location>
        <position position="1"/>
    </location>
</feature>
<keyword evidence="1" id="KW-1133">Transmembrane helix</keyword>